<dbReference type="AlphaFoldDB" id="A0A327MXM6"/>
<evidence type="ECO:0000313" key="2">
    <source>
        <dbReference type="EMBL" id="RAI67272.1"/>
    </source>
</evidence>
<dbReference type="Proteomes" id="UP000249493">
    <property type="component" value="Unassembled WGS sequence"/>
</dbReference>
<proteinExistence type="predicted"/>
<organism evidence="2 3">
    <name type="scientific">Pseudomonas fluorescens</name>
    <dbReference type="NCBI Taxonomy" id="294"/>
    <lineage>
        <taxon>Bacteria</taxon>
        <taxon>Pseudomonadati</taxon>
        <taxon>Pseudomonadota</taxon>
        <taxon>Gammaproteobacteria</taxon>
        <taxon>Pseudomonadales</taxon>
        <taxon>Pseudomonadaceae</taxon>
        <taxon>Pseudomonas</taxon>
    </lineage>
</organism>
<comment type="caution">
    <text evidence="2">The sequence shown here is derived from an EMBL/GenBank/DDBJ whole genome shotgun (WGS) entry which is preliminary data.</text>
</comment>
<accession>A0A327MXM6</accession>
<name>A0A327MXM6_PSEFL</name>
<feature type="compositionally biased region" description="Basic residues" evidence="1">
    <location>
        <begin position="9"/>
        <end position="30"/>
    </location>
</feature>
<feature type="region of interest" description="Disordered" evidence="1">
    <location>
        <begin position="1"/>
        <end position="30"/>
    </location>
</feature>
<sequence>MPDLDRQTTTHHRNRSTSRTKPRKLSTQKMKKVLTLTTQRVPREATHWSGSDQSRIRCLQIRLAVSSPA</sequence>
<reference evidence="2 3" key="1">
    <citation type="submission" date="2018-06" db="EMBL/GenBank/DDBJ databases">
        <authorList>
            <person name="Zhirakovskaya E."/>
        </authorList>
    </citation>
    <scope>NUCLEOTIDE SEQUENCE [LARGE SCALE GENOMIC DNA]</scope>
    <source>
        <strain evidence="2 3">LY3</strain>
    </source>
</reference>
<evidence type="ECO:0000256" key="1">
    <source>
        <dbReference type="SAM" id="MobiDB-lite"/>
    </source>
</evidence>
<dbReference type="EMBL" id="QLIN01000009">
    <property type="protein sequence ID" value="RAI67272.1"/>
    <property type="molecule type" value="Genomic_DNA"/>
</dbReference>
<evidence type="ECO:0000313" key="3">
    <source>
        <dbReference type="Proteomes" id="UP000249493"/>
    </source>
</evidence>
<gene>
    <name evidence="2" type="ORF">DOZ80_20810</name>
</gene>
<protein>
    <submittedName>
        <fullName evidence="2">Uncharacterized protein</fullName>
    </submittedName>
</protein>